<dbReference type="CDD" id="cd05009">
    <property type="entry name" value="SIS_GlmS_GlmD_2"/>
    <property type="match status" value="1"/>
</dbReference>
<keyword evidence="4" id="KW-1185">Reference proteome</keyword>
<dbReference type="EMBL" id="LT629749">
    <property type="protein sequence ID" value="SDR85704.1"/>
    <property type="molecule type" value="Genomic_DNA"/>
</dbReference>
<evidence type="ECO:0000313" key="3">
    <source>
        <dbReference type="EMBL" id="SDR85704.1"/>
    </source>
</evidence>
<dbReference type="PROSITE" id="PS51464">
    <property type="entry name" value="SIS"/>
    <property type="match status" value="1"/>
</dbReference>
<evidence type="ECO:0000313" key="4">
    <source>
        <dbReference type="Proteomes" id="UP000199092"/>
    </source>
</evidence>
<dbReference type="Gene3D" id="3.40.50.10490">
    <property type="entry name" value="Glucose-6-phosphate isomerase like protein, domain 1"/>
    <property type="match status" value="2"/>
</dbReference>
<accession>A0A1H1MFU2</accession>
<dbReference type="OrthoDB" id="367283at2"/>
<dbReference type="Pfam" id="PF01380">
    <property type="entry name" value="SIS"/>
    <property type="match status" value="1"/>
</dbReference>
<keyword evidence="1" id="KW-0677">Repeat</keyword>
<dbReference type="Proteomes" id="UP000199092">
    <property type="component" value="Chromosome I"/>
</dbReference>
<dbReference type="SUPFAM" id="SSF53697">
    <property type="entry name" value="SIS domain"/>
    <property type="match status" value="1"/>
</dbReference>
<dbReference type="RefSeq" id="WP_091410056.1">
    <property type="nucleotide sequence ID" value="NZ_LT629749.1"/>
</dbReference>
<dbReference type="CDD" id="cd05008">
    <property type="entry name" value="SIS_GlmS_GlmD_1"/>
    <property type="match status" value="1"/>
</dbReference>
<organism evidence="3 4">
    <name type="scientific">Friedmanniella luteola</name>
    <dbReference type="NCBI Taxonomy" id="546871"/>
    <lineage>
        <taxon>Bacteria</taxon>
        <taxon>Bacillati</taxon>
        <taxon>Actinomycetota</taxon>
        <taxon>Actinomycetes</taxon>
        <taxon>Propionibacteriales</taxon>
        <taxon>Nocardioidaceae</taxon>
        <taxon>Friedmanniella</taxon>
    </lineage>
</organism>
<evidence type="ECO:0000259" key="2">
    <source>
        <dbReference type="PROSITE" id="PS51464"/>
    </source>
</evidence>
<protein>
    <submittedName>
        <fullName evidence="3">Fructoselysine-6-P-deglycase FrlB with duplicated sugar isomerase (SIS) domain</fullName>
    </submittedName>
</protein>
<reference evidence="3 4" key="1">
    <citation type="submission" date="2016-10" db="EMBL/GenBank/DDBJ databases">
        <authorList>
            <person name="de Groot N.N."/>
        </authorList>
    </citation>
    <scope>NUCLEOTIDE SEQUENCE [LARGE SCALE GENOMIC DNA]</scope>
    <source>
        <strain evidence="3 4">DSM 21741</strain>
    </source>
</reference>
<proteinExistence type="predicted"/>
<dbReference type="GO" id="GO:0097367">
    <property type="term" value="F:carbohydrate derivative binding"/>
    <property type="evidence" value="ECO:0007669"/>
    <property type="project" value="InterPro"/>
</dbReference>
<dbReference type="PANTHER" id="PTHR10937">
    <property type="entry name" value="GLUCOSAMINE--FRUCTOSE-6-PHOSPHATE AMINOTRANSFERASE, ISOMERIZING"/>
    <property type="match status" value="1"/>
</dbReference>
<dbReference type="PANTHER" id="PTHR10937:SF4">
    <property type="entry name" value="GLUCOSAMINE-6-PHOSPHATE DEAMINASE"/>
    <property type="match status" value="1"/>
</dbReference>
<dbReference type="AlphaFoldDB" id="A0A1H1MFU2"/>
<gene>
    <name evidence="3" type="ORF">SAMN04488543_0630</name>
</gene>
<sequence>MTFFVDDEIASQPACWRQAAGLAPGLADALKVPGERVGFVGCGTSWFMGQIIASWREAAGFGESDAFSASEVPDRPYDRIVAITRSGTTTEVVELLETLRGLVPTTVVLGDQSTPAARLADQVVDLSFADEQSVVQTRFATSTLALFRAAYGTDVEPLAAAAEEAVAAPLADGLAEAEQVSFLGRGWTIGLAHEAALKYRETSSSWAESYPAMDYRHGPISIARPGRLVWMFGEPPAGLEEQVRATGATFLASGRDPMVELVTVQRVAVARARLLGVNPDTPQHLTRSVVLDA</sequence>
<dbReference type="InterPro" id="IPR035466">
    <property type="entry name" value="GlmS/AgaS_SIS"/>
</dbReference>
<dbReference type="InterPro" id="IPR046348">
    <property type="entry name" value="SIS_dom_sf"/>
</dbReference>
<dbReference type="InterPro" id="IPR001347">
    <property type="entry name" value="SIS_dom"/>
</dbReference>
<evidence type="ECO:0000256" key="1">
    <source>
        <dbReference type="ARBA" id="ARBA00022737"/>
    </source>
</evidence>
<dbReference type="GO" id="GO:1901135">
    <property type="term" value="P:carbohydrate derivative metabolic process"/>
    <property type="evidence" value="ECO:0007669"/>
    <property type="project" value="InterPro"/>
</dbReference>
<dbReference type="STRING" id="546871.SAMN04488543_0630"/>
<keyword evidence="3" id="KW-0413">Isomerase</keyword>
<feature type="domain" description="SIS" evidence="2">
    <location>
        <begin position="26"/>
        <end position="160"/>
    </location>
</feature>
<name>A0A1H1MFU2_9ACTN</name>
<dbReference type="InterPro" id="IPR035490">
    <property type="entry name" value="GlmS/FrlB_SIS"/>
</dbReference>
<dbReference type="GO" id="GO:0016853">
    <property type="term" value="F:isomerase activity"/>
    <property type="evidence" value="ECO:0007669"/>
    <property type="project" value="UniProtKB-KW"/>
</dbReference>